<feature type="transmembrane region" description="Helical" evidence="1">
    <location>
        <begin position="18"/>
        <end position="38"/>
    </location>
</feature>
<keyword evidence="1" id="KW-1133">Transmembrane helix</keyword>
<proteinExistence type="predicted"/>
<dbReference type="EMBL" id="LNGD01000273">
    <property type="protein sequence ID" value="KYC44640.1"/>
    <property type="molecule type" value="Genomic_DNA"/>
</dbReference>
<keyword evidence="1" id="KW-0472">Membrane</keyword>
<feature type="transmembrane region" description="Helical" evidence="1">
    <location>
        <begin position="126"/>
        <end position="146"/>
    </location>
</feature>
<keyword evidence="1" id="KW-0812">Transmembrane</keyword>
<comment type="caution">
    <text evidence="2">The sequence shown here is derived from an EMBL/GenBank/DDBJ whole genome shotgun (WGS) entry which is preliminary data.</text>
</comment>
<organism evidence="2 3">
    <name type="scientific">Candidatus Methanofastidiosum methylothiophilum</name>
    <dbReference type="NCBI Taxonomy" id="1705564"/>
    <lineage>
        <taxon>Archaea</taxon>
        <taxon>Methanobacteriati</taxon>
        <taxon>Methanobacteriota</taxon>
        <taxon>Stenosarchaea group</taxon>
        <taxon>Candidatus Methanofastidiosia</taxon>
        <taxon>Candidatus Methanofastidiosales</taxon>
        <taxon>Candidatus Methanofastidiosaceae</taxon>
        <taxon>Candidatus Methanofastidiosum</taxon>
    </lineage>
</organism>
<evidence type="ECO:0000256" key="1">
    <source>
        <dbReference type="SAM" id="Phobius"/>
    </source>
</evidence>
<gene>
    <name evidence="2" type="ORF">AMQ74_01946</name>
</gene>
<dbReference type="AlphaFoldDB" id="A0A150IHY8"/>
<dbReference type="Proteomes" id="UP000075578">
    <property type="component" value="Unassembled WGS sequence"/>
</dbReference>
<feature type="transmembrane region" description="Helical" evidence="1">
    <location>
        <begin position="88"/>
        <end position="106"/>
    </location>
</feature>
<sequence>MTEENSEKREKRQSPIRIVIHDIVSFIVFLIILGFLNISLDFFDSNILSEVVRLLNNNIWLIFIFSVIFTIGEVFGSFRFPGNLPAPIFNAIGSIFLLNFLFKIFRLVGNLSEITTFDNLAKSFPFLYPIIFLLVLLGGYISILSGTSWESPKKKKTTTSTSKEEISWDDVGNEFKEMLYEAFHSARESIKQNKK</sequence>
<accession>A0A150IHY8</accession>
<name>A0A150IHY8_9EURY</name>
<protein>
    <submittedName>
        <fullName evidence="2">Uncharacterized protein</fullName>
    </submittedName>
</protein>
<evidence type="ECO:0000313" key="2">
    <source>
        <dbReference type="EMBL" id="KYC44640.1"/>
    </source>
</evidence>
<evidence type="ECO:0000313" key="3">
    <source>
        <dbReference type="Proteomes" id="UP000075578"/>
    </source>
</evidence>
<reference evidence="2 3" key="1">
    <citation type="journal article" date="2016" name="ISME J.">
        <title>Chasing the elusive Euryarchaeota class WSA2: genomes reveal a uniquely fastidious methyl-reducing methanogen.</title>
        <authorList>
            <person name="Nobu M.K."/>
            <person name="Narihiro T."/>
            <person name="Kuroda K."/>
            <person name="Mei R."/>
            <person name="Liu W.T."/>
        </authorList>
    </citation>
    <scope>NUCLEOTIDE SEQUENCE [LARGE SCALE GENOMIC DNA]</scope>
    <source>
        <strain evidence="2">U1lsi0528_Bin089</strain>
    </source>
</reference>
<feature type="transmembrane region" description="Helical" evidence="1">
    <location>
        <begin position="58"/>
        <end position="76"/>
    </location>
</feature>